<dbReference type="Proteomes" id="UP000728968">
    <property type="component" value="Unassembled WGS sequence"/>
</dbReference>
<reference evidence="2 3" key="1">
    <citation type="journal article" date="2021" name="Sci. Rep.">
        <title>The distribution of antibiotic resistance genes in chicken gut microbiota commensals.</title>
        <authorList>
            <person name="Juricova H."/>
            <person name="Matiasovicova J."/>
            <person name="Kubasova T."/>
            <person name="Cejkova D."/>
            <person name="Rychlik I."/>
        </authorList>
    </citation>
    <scope>NUCLEOTIDE SEQUENCE [LARGE SCALE GENOMIC DNA]</scope>
    <source>
        <strain evidence="2 3">An425</strain>
    </source>
</reference>
<sequence length="276" mass="32810">MKLLTCNTHSIVEENYEKKLSYFVEWVYKNDYDIITLQEVNQSRDNSTMDLNNLSNFFTNDKNISIKDNNHLLRVIQLLETKGKKYYWTWTPIKLGYEKYDEGIGILSKYKPIEIKEFYLTKNKSYNNWKVRKAIGIKVNINGINKWFFSIHTGWWNDNEEDFKYQLTKLNHELNNINEEIYLMGDFNNPSQIKNEGYCEILKSGWYDTYELAEKKDIGITVSGLIDGWKEHKNLNEMRIDFIFKNNNNKTKISKVVFNGKIGEIISDHFAVEIEE</sequence>
<dbReference type="Pfam" id="PF03372">
    <property type="entry name" value="Exo_endo_phos"/>
    <property type="match status" value="1"/>
</dbReference>
<keyword evidence="2" id="KW-0378">Hydrolase</keyword>
<dbReference type="RefSeq" id="WP_204715529.1">
    <property type="nucleotide sequence ID" value="NZ_JACJLT010000005.1"/>
</dbReference>
<keyword evidence="3" id="KW-1185">Reference proteome</keyword>
<evidence type="ECO:0000259" key="1">
    <source>
        <dbReference type="Pfam" id="PF03372"/>
    </source>
</evidence>
<protein>
    <submittedName>
        <fullName evidence="2">Endonuclease/exonuclease/phosphatase family protein</fullName>
    </submittedName>
</protein>
<dbReference type="SUPFAM" id="SSF56219">
    <property type="entry name" value="DNase I-like"/>
    <property type="match status" value="1"/>
</dbReference>
<proteinExistence type="predicted"/>
<dbReference type="InterPro" id="IPR036691">
    <property type="entry name" value="Endo/exonu/phosph_ase_sf"/>
</dbReference>
<name>A0ABS2G0V4_FUSMR</name>
<accession>A0ABS2G0V4</accession>
<dbReference type="EMBL" id="JACJLT010000005">
    <property type="protein sequence ID" value="MBM6874272.1"/>
    <property type="molecule type" value="Genomic_DNA"/>
</dbReference>
<feature type="domain" description="Endonuclease/exonuclease/phosphatase" evidence="1">
    <location>
        <begin position="6"/>
        <end position="269"/>
    </location>
</feature>
<dbReference type="GO" id="GO:0004519">
    <property type="term" value="F:endonuclease activity"/>
    <property type="evidence" value="ECO:0007669"/>
    <property type="project" value="UniProtKB-KW"/>
</dbReference>
<evidence type="ECO:0000313" key="2">
    <source>
        <dbReference type="EMBL" id="MBM6874272.1"/>
    </source>
</evidence>
<dbReference type="InterPro" id="IPR005135">
    <property type="entry name" value="Endo/exonuclease/phosphatase"/>
</dbReference>
<keyword evidence="2" id="KW-0255">Endonuclease</keyword>
<gene>
    <name evidence="2" type="ORF">H6A04_01120</name>
</gene>
<comment type="caution">
    <text evidence="2">The sequence shown here is derived from an EMBL/GenBank/DDBJ whole genome shotgun (WGS) entry which is preliminary data.</text>
</comment>
<evidence type="ECO:0000313" key="3">
    <source>
        <dbReference type="Proteomes" id="UP000728968"/>
    </source>
</evidence>
<dbReference type="CDD" id="cd09079">
    <property type="entry name" value="RgfB-like"/>
    <property type="match status" value="1"/>
</dbReference>
<organism evidence="2 3">
    <name type="scientific">Fusobacterium mortiferum</name>
    <dbReference type="NCBI Taxonomy" id="850"/>
    <lineage>
        <taxon>Bacteria</taxon>
        <taxon>Fusobacteriati</taxon>
        <taxon>Fusobacteriota</taxon>
        <taxon>Fusobacteriia</taxon>
        <taxon>Fusobacteriales</taxon>
        <taxon>Fusobacteriaceae</taxon>
        <taxon>Fusobacterium</taxon>
    </lineage>
</organism>
<keyword evidence="2" id="KW-0540">Nuclease</keyword>
<dbReference type="Gene3D" id="3.60.10.10">
    <property type="entry name" value="Endonuclease/exonuclease/phosphatase"/>
    <property type="match status" value="1"/>
</dbReference>